<organism evidence="1 2">
    <name type="scientific">Ancylostoma ceylanicum</name>
    <dbReference type="NCBI Taxonomy" id="53326"/>
    <lineage>
        <taxon>Eukaryota</taxon>
        <taxon>Metazoa</taxon>
        <taxon>Ecdysozoa</taxon>
        <taxon>Nematoda</taxon>
        <taxon>Chromadorea</taxon>
        <taxon>Rhabditida</taxon>
        <taxon>Rhabditina</taxon>
        <taxon>Rhabditomorpha</taxon>
        <taxon>Strongyloidea</taxon>
        <taxon>Ancylostomatidae</taxon>
        <taxon>Ancylostomatinae</taxon>
        <taxon>Ancylostoma</taxon>
    </lineage>
</organism>
<dbReference type="AlphaFoldDB" id="A0A016SKY3"/>
<sequence length="96" mass="10664">MCTLWVCIVVREKGRGQAILIGSVGQPVTPTGFNSNGVNFVAQSLFVHRAAPVQTDGRDGRPDCTNRSRVVTPNFFPTIDRESYIRVRKQPFTAQE</sequence>
<gene>
    <name evidence="1" type="primary">Acey_s0207.g2015</name>
    <name evidence="1" type="ORF">Y032_0207g2015</name>
</gene>
<name>A0A016SKY3_9BILA</name>
<dbReference type="EMBL" id="JARK01001543">
    <property type="protein sequence ID" value="EYB91300.1"/>
    <property type="molecule type" value="Genomic_DNA"/>
</dbReference>
<keyword evidence="2" id="KW-1185">Reference proteome</keyword>
<proteinExistence type="predicted"/>
<reference evidence="2" key="1">
    <citation type="journal article" date="2015" name="Nat. Genet.">
        <title>The genome and transcriptome of the zoonotic hookworm Ancylostoma ceylanicum identify infection-specific gene families.</title>
        <authorList>
            <person name="Schwarz E.M."/>
            <person name="Hu Y."/>
            <person name="Antoshechkin I."/>
            <person name="Miller M.M."/>
            <person name="Sternberg P.W."/>
            <person name="Aroian R.V."/>
        </authorList>
    </citation>
    <scope>NUCLEOTIDE SEQUENCE</scope>
    <source>
        <strain evidence="2">HY135</strain>
    </source>
</reference>
<dbReference type="Proteomes" id="UP000024635">
    <property type="component" value="Unassembled WGS sequence"/>
</dbReference>
<protein>
    <submittedName>
        <fullName evidence="1">Uncharacterized protein</fullName>
    </submittedName>
</protein>
<comment type="caution">
    <text evidence="1">The sequence shown here is derived from an EMBL/GenBank/DDBJ whole genome shotgun (WGS) entry which is preliminary data.</text>
</comment>
<evidence type="ECO:0000313" key="1">
    <source>
        <dbReference type="EMBL" id="EYB91300.1"/>
    </source>
</evidence>
<evidence type="ECO:0000313" key="2">
    <source>
        <dbReference type="Proteomes" id="UP000024635"/>
    </source>
</evidence>
<accession>A0A016SKY3</accession>